<dbReference type="InterPro" id="IPR003439">
    <property type="entry name" value="ABC_transporter-like_ATP-bd"/>
</dbReference>
<dbReference type="EMBL" id="JAUEMJ010000004">
    <property type="protein sequence ID" value="MDN3241153.1"/>
    <property type="molecule type" value="Genomic_DNA"/>
</dbReference>
<feature type="domain" description="ABC transporter" evidence="4">
    <location>
        <begin position="21"/>
        <end position="267"/>
    </location>
</feature>
<comment type="caution">
    <text evidence="5">The sequence shown here is derived from an EMBL/GenBank/DDBJ whole genome shotgun (WGS) entry which is preliminary data.</text>
</comment>
<dbReference type="SUPFAM" id="SSF52540">
    <property type="entry name" value="P-loop containing nucleoside triphosphate hydrolases"/>
    <property type="match status" value="1"/>
</dbReference>
<reference evidence="5" key="1">
    <citation type="submission" date="2023-06" db="EMBL/GenBank/DDBJ databases">
        <title>Gycomyces niveus sp.nov., a novel actinomycete isolated from soil in Shouguang.</title>
        <authorList>
            <person name="Yang X."/>
            <person name="Zhao J."/>
        </authorList>
    </citation>
    <scope>NUCLEOTIDE SEQUENCE</scope>
    <source>
        <strain evidence="5">NEAU C2</strain>
    </source>
</reference>
<sequence length="267" mass="28418">MSTLTAPRPSALTETGRPPALLLNDVTKTYDTRGARLQAVNSTGAHAALDRVSLEVRRGSFLAVMGPSGSGKSTLLHCAAGLDTPTSGEVRIGGTEIGKLSENQRTRLRRSRIGFVFQSYNLLPSLTVEENLTLPLRLAGAPADQRWLRDLVERVGIADLLHRRPAELSGGQQQRAAIARSLAARPEVVFADEPTGALDLDTATEVLDLLRELVDDSGQTVVMVTHDPAAAARAHATAVVANGRIEHYVPGASAAQLAAIFAGLRRR</sequence>
<keyword evidence="3 5" id="KW-0067">ATP-binding</keyword>
<gene>
    <name evidence="5" type="ORF">QWI33_15585</name>
</gene>
<keyword evidence="6" id="KW-1185">Reference proteome</keyword>
<evidence type="ECO:0000313" key="5">
    <source>
        <dbReference type="EMBL" id="MDN3241153.1"/>
    </source>
</evidence>
<dbReference type="PANTHER" id="PTHR24220">
    <property type="entry name" value="IMPORT ATP-BINDING PROTEIN"/>
    <property type="match status" value="1"/>
</dbReference>
<name>A0ABT7YR80_9ACTN</name>
<keyword evidence="1" id="KW-0813">Transport</keyword>
<evidence type="ECO:0000256" key="1">
    <source>
        <dbReference type="ARBA" id="ARBA00022448"/>
    </source>
</evidence>
<dbReference type="InterPro" id="IPR027417">
    <property type="entry name" value="P-loop_NTPase"/>
</dbReference>
<dbReference type="PROSITE" id="PS00211">
    <property type="entry name" value="ABC_TRANSPORTER_1"/>
    <property type="match status" value="1"/>
</dbReference>
<dbReference type="Proteomes" id="UP001171902">
    <property type="component" value="Unassembled WGS sequence"/>
</dbReference>
<evidence type="ECO:0000259" key="4">
    <source>
        <dbReference type="PROSITE" id="PS50893"/>
    </source>
</evidence>
<protein>
    <submittedName>
        <fullName evidence="5">ABC transporter ATP-binding protein</fullName>
    </submittedName>
</protein>
<evidence type="ECO:0000256" key="3">
    <source>
        <dbReference type="ARBA" id="ARBA00022840"/>
    </source>
</evidence>
<dbReference type="CDD" id="cd03255">
    <property type="entry name" value="ABC_MJ0796_LolCDE_FtsE"/>
    <property type="match status" value="1"/>
</dbReference>
<dbReference type="PROSITE" id="PS50893">
    <property type="entry name" value="ABC_TRANSPORTER_2"/>
    <property type="match status" value="1"/>
</dbReference>
<dbReference type="InterPro" id="IPR015854">
    <property type="entry name" value="ABC_transpr_LolD-like"/>
</dbReference>
<dbReference type="InterPro" id="IPR017871">
    <property type="entry name" value="ABC_transporter-like_CS"/>
</dbReference>
<dbReference type="InterPro" id="IPR017911">
    <property type="entry name" value="MacB-like_ATP-bd"/>
</dbReference>
<dbReference type="GO" id="GO:0005524">
    <property type="term" value="F:ATP binding"/>
    <property type="evidence" value="ECO:0007669"/>
    <property type="project" value="UniProtKB-KW"/>
</dbReference>
<evidence type="ECO:0000256" key="2">
    <source>
        <dbReference type="ARBA" id="ARBA00022741"/>
    </source>
</evidence>
<dbReference type="PANTHER" id="PTHR24220:SF685">
    <property type="entry name" value="ABC TRANSPORTER RELATED"/>
    <property type="match status" value="1"/>
</dbReference>
<dbReference type="InterPro" id="IPR003593">
    <property type="entry name" value="AAA+_ATPase"/>
</dbReference>
<evidence type="ECO:0000313" key="6">
    <source>
        <dbReference type="Proteomes" id="UP001171902"/>
    </source>
</evidence>
<dbReference type="RefSeq" id="WP_289958066.1">
    <property type="nucleotide sequence ID" value="NZ_JAUEMJ010000004.1"/>
</dbReference>
<dbReference type="SMART" id="SM00382">
    <property type="entry name" value="AAA"/>
    <property type="match status" value="1"/>
</dbReference>
<accession>A0ABT7YR80</accession>
<keyword evidence="2" id="KW-0547">Nucleotide-binding</keyword>
<dbReference type="Pfam" id="PF00005">
    <property type="entry name" value="ABC_tran"/>
    <property type="match status" value="1"/>
</dbReference>
<dbReference type="Gene3D" id="3.40.50.300">
    <property type="entry name" value="P-loop containing nucleotide triphosphate hydrolases"/>
    <property type="match status" value="1"/>
</dbReference>
<organism evidence="5 6">
    <name type="scientific">Glycomyces tritici</name>
    <dbReference type="NCBI Taxonomy" id="2665176"/>
    <lineage>
        <taxon>Bacteria</taxon>
        <taxon>Bacillati</taxon>
        <taxon>Actinomycetota</taxon>
        <taxon>Actinomycetes</taxon>
        <taxon>Glycomycetales</taxon>
        <taxon>Glycomycetaceae</taxon>
        <taxon>Glycomyces</taxon>
    </lineage>
</organism>
<proteinExistence type="predicted"/>